<reference evidence="1 2" key="1">
    <citation type="journal article" date="2018" name="Mol. Plant">
        <title>The genome of Artemisia annua provides insight into the evolution of Asteraceae family and artemisinin biosynthesis.</title>
        <authorList>
            <person name="Shen Q."/>
            <person name="Zhang L."/>
            <person name="Liao Z."/>
            <person name="Wang S."/>
            <person name="Yan T."/>
            <person name="Shi P."/>
            <person name="Liu M."/>
            <person name="Fu X."/>
            <person name="Pan Q."/>
            <person name="Wang Y."/>
            <person name="Lv Z."/>
            <person name="Lu X."/>
            <person name="Zhang F."/>
            <person name="Jiang W."/>
            <person name="Ma Y."/>
            <person name="Chen M."/>
            <person name="Hao X."/>
            <person name="Li L."/>
            <person name="Tang Y."/>
            <person name="Lv G."/>
            <person name="Zhou Y."/>
            <person name="Sun X."/>
            <person name="Brodelius P.E."/>
            <person name="Rose J.K.C."/>
            <person name="Tang K."/>
        </authorList>
    </citation>
    <scope>NUCLEOTIDE SEQUENCE [LARGE SCALE GENOMIC DNA]</scope>
    <source>
        <strain evidence="2">cv. Huhao1</strain>
        <tissue evidence="1">Leaf</tissue>
    </source>
</reference>
<proteinExistence type="predicted"/>
<dbReference type="PANTHER" id="PTHR34223">
    <property type="entry name" value="OS11G0201299 PROTEIN"/>
    <property type="match status" value="1"/>
</dbReference>
<sequence length="588" mass="68072">MLKGTGETHFPQLLDTFHKLQNAKFLVLDLNIFQILHSCLDQLSQNPCPFNNLKYLKIDTTRLKEKDPIPTQPIQVKDYLLENSPNATFILDLPQRPLEQLCFKPKSKVAKLEERIQAQNEVITEQKSIHERLLSHMINCRLEQLKLQVESGNPDFQVIRSIGCEIKSALGLIPESMRVDMKVRFLFQYIELKSLILTRIDGSQWVRIEIPPYLFSSPTLKHLTLKNESRVKYQVNHLSIFAWDLPVLETLNLSSTRIISEKSANFSMFANLKDLTLHRVYMSIDEINICCPQLSNLTITDVIRFPKVFKVIAPKLKNFTASATYHYDIPFECLQSTEGFYSLEKVNLFLSPRYKDSKIGVPALLSLFQKLRSAKFLILNSEIIETLGSNMNQLSHEHCPFYNLMSLKICIEPLSQKDRISEIAIPVRKYLLENSPNATFTITDLHQHYASSSESQKRPWEQLYKEAKYTVAKLEEKIKTQDKVIEEQKSIHEKMTLHLINSKLVELRGQIEGGKPDYKIIHLMVSEIRPVMDLLPKSLRLKVEAQFFSQYESLKSLFLTQIDASHWTKIETELGSIRHSKRARSTKI</sequence>
<keyword evidence="2" id="KW-1185">Reference proteome</keyword>
<dbReference type="Proteomes" id="UP000245207">
    <property type="component" value="Unassembled WGS sequence"/>
</dbReference>
<dbReference type="PANTHER" id="PTHR34223:SF51">
    <property type="entry name" value="OS06G0556300 PROTEIN"/>
    <property type="match status" value="1"/>
</dbReference>
<gene>
    <name evidence="1" type="ORF">CTI12_AA052760</name>
</gene>
<name>A0A2U1N6Q9_ARTAN</name>
<organism evidence="1 2">
    <name type="scientific">Artemisia annua</name>
    <name type="common">Sweet wormwood</name>
    <dbReference type="NCBI Taxonomy" id="35608"/>
    <lineage>
        <taxon>Eukaryota</taxon>
        <taxon>Viridiplantae</taxon>
        <taxon>Streptophyta</taxon>
        <taxon>Embryophyta</taxon>
        <taxon>Tracheophyta</taxon>
        <taxon>Spermatophyta</taxon>
        <taxon>Magnoliopsida</taxon>
        <taxon>eudicotyledons</taxon>
        <taxon>Gunneridae</taxon>
        <taxon>Pentapetalae</taxon>
        <taxon>asterids</taxon>
        <taxon>campanulids</taxon>
        <taxon>Asterales</taxon>
        <taxon>Asteraceae</taxon>
        <taxon>Asteroideae</taxon>
        <taxon>Anthemideae</taxon>
        <taxon>Artemisiinae</taxon>
        <taxon>Artemisia</taxon>
    </lineage>
</organism>
<dbReference type="InterPro" id="IPR032675">
    <property type="entry name" value="LRR_dom_sf"/>
</dbReference>
<dbReference type="EMBL" id="PKPP01003490">
    <property type="protein sequence ID" value="PWA69192.1"/>
    <property type="molecule type" value="Genomic_DNA"/>
</dbReference>
<protein>
    <submittedName>
        <fullName evidence="1">F-box domain, cyclin-like protein</fullName>
    </submittedName>
</protein>
<dbReference type="Gene3D" id="3.80.10.10">
    <property type="entry name" value="Ribonuclease Inhibitor"/>
    <property type="match status" value="1"/>
</dbReference>
<dbReference type="AlphaFoldDB" id="A0A2U1N6Q9"/>
<comment type="caution">
    <text evidence="1">The sequence shown here is derived from an EMBL/GenBank/DDBJ whole genome shotgun (WGS) entry which is preliminary data.</text>
</comment>
<dbReference type="SUPFAM" id="SSF52047">
    <property type="entry name" value="RNI-like"/>
    <property type="match status" value="1"/>
</dbReference>
<evidence type="ECO:0000313" key="2">
    <source>
        <dbReference type="Proteomes" id="UP000245207"/>
    </source>
</evidence>
<accession>A0A2U1N6Q9</accession>
<dbReference type="InterPro" id="IPR053197">
    <property type="entry name" value="F-box_SCFL_complex_component"/>
</dbReference>
<evidence type="ECO:0000313" key="1">
    <source>
        <dbReference type="EMBL" id="PWA69192.1"/>
    </source>
</evidence>